<gene>
    <name evidence="1" type="ORF">B9Q17_05915</name>
</gene>
<keyword evidence="2" id="KW-1185">Reference proteome</keyword>
<dbReference type="AlphaFoldDB" id="A0A7Z1DTJ8"/>
<comment type="caution">
    <text evidence="1">The sequence shown here is derived from an EMBL/GenBank/DDBJ whole genome shotgun (WGS) entry which is preliminary data.</text>
</comment>
<dbReference type="Proteomes" id="UP000216984">
    <property type="component" value="Unassembled WGS sequence"/>
</dbReference>
<proteinExistence type="predicted"/>
<dbReference type="EMBL" id="NEFY01000039">
    <property type="protein sequence ID" value="OZC34550.1"/>
    <property type="molecule type" value="Genomic_DNA"/>
</dbReference>
<organism evidence="1 2">
    <name type="scientific">Marinobacter vinifirmus</name>
    <dbReference type="NCBI Taxonomy" id="355591"/>
    <lineage>
        <taxon>Bacteria</taxon>
        <taxon>Pseudomonadati</taxon>
        <taxon>Pseudomonadota</taxon>
        <taxon>Gammaproteobacteria</taxon>
        <taxon>Pseudomonadales</taxon>
        <taxon>Marinobacteraceae</taxon>
        <taxon>Marinobacter</taxon>
    </lineage>
</organism>
<evidence type="ECO:0000313" key="1">
    <source>
        <dbReference type="EMBL" id="OZC34550.1"/>
    </source>
</evidence>
<name>A0A7Z1DTJ8_9GAMM</name>
<protein>
    <submittedName>
        <fullName evidence="1">Uncharacterized protein</fullName>
    </submittedName>
</protein>
<sequence>MKFKKIDFQDYPDAFSVDGHNCFTLIYDSKYAQGFRGYKSIQMDLEFCVQLIDFLKENQNDNFSAVTWASTLSLIVTYARCFTASKGFRAKLEGSVVPKAHRDHHQKIMQLRHQYVAHAGGGGEGSVNFLALYPNHDRKRVVAVAPPLPVRLTGLNEATREGLRAIISDLLTLVKQKQNQCMNKVMEEIKKQDLEKLYSYFDGEEGYTPDIGPSFDGRIQHTMDQHGRFYVKLVR</sequence>
<dbReference type="RefSeq" id="WP_094626165.1">
    <property type="nucleotide sequence ID" value="NZ_NEFY01000039.1"/>
</dbReference>
<reference evidence="1 2" key="1">
    <citation type="submission" date="2017-06" db="EMBL/GenBank/DDBJ databases">
        <title>Draft genome sequence of the halophilic bacterium Marinobacter vinifirmus FB1.</title>
        <authorList>
            <person name="Stepanov V.G."/>
            <person name="Roberts D.J."/>
            <person name="Fox G.E."/>
        </authorList>
    </citation>
    <scope>NUCLEOTIDE SEQUENCE [LARGE SCALE GENOMIC DNA]</scope>
    <source>
        <strain evidence="1 2">FB1</strain>
    </source>
</reference>
<evidence type="ECO:0000313" key="2">
    <source>
        <dbReference type="Proteomes" id="UP000216984"/>
    </source>
</evidence>
<accession>A0A7Z1DTJ8</accession>